<dbReference type="EMBL" id="CP122537">
    <property type="protein sequence ID" value="WGH78538.1"/>
    <property type="molecule type" value="Genomic_DNA"/>
</dbReference>
<dbReference type="SUPFAM" id="SSF55785">
    <property type="entry name" value="PYP-like sensor domain (PAS domain)"/>
    <property type="match status" value="2"/>
</dbReference>
<dbReference type="GO" id="GO:0016301">
    <property type="term" value="F:kinase activity"/>
    <property type="evidence" value="ECO:0007669"/>
    <property type="project" value="UniProtKB-KW"/>
</dbReference>
<keyword evidence="10" id="KW-0067">ATP-binding</keyword>
<dbReference type="Gene3D" id="3.30.450.20">
    <property type="entry name" value="PAS domain"/>
    <property type="match status" value="2"/>
</dbReference>
<keyword evidence="11" id="KW-0843">Virulence</keyword>
<keyword evidence="15" id="KW-1185">Reference proteome</keyword>
<evidence type="ECO:0000256" key="6">
    <source>
        <dbReference type="ARBA" id="ARBA00022679"/>
    </source>
</evidence>
<evidence type="ECO:0000256" key="8">
    <source>
        <dbReference type="ARBA" id="ARBA00022741"/>
    </source>
</evidence>
<evidence type="ECO:0000256" key="9">
    <source>
        <dbReference type="ARBA" id="ARBA00022777"/>
    </source>
</evidence>
<dbReference type="Pfam" id="PF07568">
    <property type="entry name" value="HisKA_2"/>
    <property type="match status" value="1"/>
</dbReference>
<evidence type="ECO:0000256" key="11">
    <source>
        <dbReference type="ARBA" id="ARBA00023026"/>
    </source>
</evidence>
<dbReference type="InterPro" id="IPR035965">
    <property type="entry name" value="PAS-like_dom_sf"/>
</dbReference>
<evidence type="ECO:0000256" key="4">
    <source>
        <dbReference type="ARBA" id="ARBA00022630"/>
    </source>
</evidence>
<proteinExistence type="predicted"/>
<feature type="domain" description="PAS" evidence="12">
    <location>
        <begin position="4"/>
        <end position="52"/>
    </location>
</feature>
<dbReference type="PROSITE" id="PS50113">
    <property type="entry name" value="PAC"/>
    <property type="match status" value="1"/>
</dbReference>
<keyword evidence="5" id="KW-0288">FMN</keyword>
<sequence>MSPEDLSIDDLLSTTLEASVILDLDGVVVAASEAYLRLTAKTRDELVGHRLLDAFDRGPEAPQPVDSPLAQSLRRVADRGMAESMATFRWPILRRTETGDVWKSAWWDAVNTPIVRNGEMIGILHVVRDVTASVLQDQGARTRERMIARMTGLASSQFDPKSDRVDASPALLNLFGFPESTGLMTSAEFFDRVHPDDMANAAAAMENMLADPEAPFFEVEYRVQLPGGETRWVATSGEFISRDEDDPIMISLSRDVTDARLREQELIETLAERDRLLTQKDTLLGEVNHRIKNSLQIVNSLLKLEVRSAEGSELRKRLATTLSRVQAMASVHDLIFRADQMATVALGEHLPKLCRAIDELAPDGASVACNCAPVVLTTDRAISLALLVNELITPPLTEGRSRHVDVELSEVDDTLRLRVHYDGSGSRGSNSVSRRIVDSIARQLDASVEFEERDGRECVIADMQGVMSAG</sequence>
<protein>
    <recommendedName>
        <fullName evidence="2">histidine kinase</fullName>
        <ecNumber evidence="2">2.7.13.3</ecNumber>
    </recommendedName>
</protein>
<dbReference type="EC" id="2.7.13.3" evidence="2"/>
<dbReference type="Gene3D" id="3.30.565.10">
    <property type="entry name" value="Histidine kinase-like ATPase, C-terminal domain"/>
    <property type="match status" value="1"/>
</dbReference>
<evidence type="ECO:0000256" key="3">
    <source>
        <dbReference type="ARBA" id="ARBA00022553"/>
    </source>
</evidence>
<reference evidence="14 15" key="1">
    <citation type="submission" date="2023-04" db="EMBL/GenBank/DDBJ databases">
        <title>Jannaschia ovalis sp. nov., a marine bacterium isolated from sea tidal flat.</title>
        <authorList>
            <person name="Kwon D.Y."/>
            <person name="Kim J.-J."/>
        </authorList>
    </citation>
    <scope>NUCLEOTIDE SEQUENCE [LARGE SCALE GENOMIC DNA]</scope>
    <source>
        <strain evidence="14 15">GRR-S6-38</strain>
    </source>
</reference>
<dbReference type="CDD" id="cd00130">
    <property type="entry name" value="PAS"/>
    <property type="match status" value="2"/>
</dbReference>
<dbReference type="PANTHER" id="PTHR41523:SF8">
    <property type="entry name" value="ETHYLENE RESPONSE SENSOR PROTEIN"/>
    <property type="match status" value="1"/>
</dbReference>
<dbReference type="InterPro" id="IPR013656">
    <property type="entry name" value="PAS_4"/>
</dbReference>
<evidence type="ECO:0000256" key="5">
    <source>
        <dbReference type="ARBA" id="ARBA00022643"/>
    </source>
</evidence>
<dbReference type="NCBIfam" id="TIGR00229">
    <property type="entry name" value="sensory_box"/>
    <property type="match status" value="1"/>
</dbReference>
<dbReference type="SMART" id="SM00911">
    <property type="entry name" value="HWE_HK"/>
    <property type="match status" value="1"/>
</dbReference>
<dbReference type="Pfam" id="PF08447">
    <property type="entry name" value="PAS_3"/>
    <property type="match status" value="1"/>
</dbReference>
<evidence type="ECO:0000256" key="10">
    <source>
        <dbReference type="ARBA" id="ARBA00022840"/>
    </source>
</evidence>
<evidence type="ECO:0000259" key="12">
    <source>
        <dbReference type="PROSITE" id="PS50112"/>
    </source>
</evidence>
<dbReference type="InterPro" id="IPR013655">
    <property type="entry name" value="PAS_fold_3"/>
</dbReference>
<dbReference type="InterPro" id="IPR011495">
    <property type="entry name" value="Sig_transdc_His_kin_sub2_dim/P"/>
</dbReference>
<evidence type="ECO:0000256" key="7">
    <source>
        <dbReference type="ARBA" id="ARBA00022737"/>
    </source>
</evidence>
<accession>A0ABY8LEF3</accession>
<keyword evidence="7" id="KW-0677">Repeat</keyword>
<dbReference type="PANTHER" id="PTHR41523">
    <property type="entry name" value="TWO-COMPONENT SYSTEM SENSOR PROTEIN"/>
    <property type="match status" value="1"/>
</dbReference>
<name>A0ABY8LEF3_9RHOB</name>
<evidence type="ECO:0000313" key="15">
    <source>
        <dbReference type="Proteomes" id="UP001243420"/>
    </source>
</evidence>
<keyword evidence="3" id="KW-0597">Phosphoprotein</keyword>
<gene>
    <name evidence="14" type="ORF">P8627_16205</name>
</gene>
<dbReference type="RefSeq" id="WP_279965289.1">
    <property type="nucleotide sequence ID" value="NZ_CP122537.1"/>
</dbReference>
<keyword evidence="9 14" id="KW-0418">Kinase</keyword>
<dbReference type="Proteomes" id="UP001243420">
    <property type="component" value="Chromosome"/>
</dbReference>
<evidence type="ECO:0000313" key="14">
    <source>
        <dbReference type="EMBL" id="WGH78538.1"/>
    </source>
</evidence>
<keyword evidence="4" id="KW-0285">Flavoprotein</keyword>
<dbReference type="PROSITE" id="PS50112">
    <property type="entry name" value="PAS"/>
    <property type="match status" value="1"/>
</dbReference>
<dbReference type="SMART" id="SM00091">
    <property type="entry name" value="PAS"/>
    <property type="match status" value="2"/>
</dbReference>
<keyword evidence="6" id="KW-0808">Transferase</keyword>
<feature type="domain" description="PAC" evidence="13">
    <location>
        <begin position="217"/>
        <end position="268"/>
    </location>
</feature>
<keyword evidence="8" id="KW-0547">Nucleotide-binding</keyword>
<comment type="catalytic activity">
    <reaction evidence="1">
        <text>ATP + protein L-histidine = ADP + protein N-phospho-L-histidine.</text>
        <dbReference type="EC" id="2.7.13.3"/>
    </reaction>
</comment>
<dbReference type="InterPro" id="IPR000014">
    <property type="entry name" value="PAS"/>
</dbReference>
<evidence type="ECO:0000256" key="2">
    <source>
        <dbReference type="ARBA" id="ARBA00012438"/>
    </source>
</evidence>
<evidence type="ECO:0000259" key="13">
    <source>
        <dbReference type="PROSITE" id="PS50113"/>
    </source>
</evidence>
<dbReference type="InterPro" id="IPR011102">
    <property type="entry name" value="Sig_transdc_His_kinase_HWE"/>
</dbReference>
<organism evidence="14 15">
    <name type="scientific">Jannaschia ovalis</name>
    <dbReference type="NCBI Taxonomy" id="3038773"/>
    <lineage>
        <taxon>Bacteria</taxon>
        <taxon>Pseudomonadati</taxon>
        <taxon>Pseudomonadota</taxon>
        <taxon>Alphaproteobacteria</taxon>
        <taxon>Rhodobacterales</taxon>
        <taxon>Roseobacteraceae</taxon>
        <taxon>Jannaschia</taxon>
    </lineage>
</organism>
<dbReference type="InterPro" id="IPR000700">
    <property type="entry name" value="PAS-assoc_C"/>
</dbReference>
<dbReference type="InterPro" id="IPR036890">
    <property type="entry name" value="HATPase_C_sf"/>
</dbReference>
<dbReference type="Pfam" id="PF08448">
    <property type="entry name" value="PAS_4"/>
    <property type="match status" value="1"/>
</dbReference>
<evidence type="ECO:0000256" key="1">
    <source>
        <dbReference type="ARBA" id="ARBA00000085"/>
    </source>
</evidence>